<organism evidence="1 2">
    <name type="scientific">Vreelandella sulfidaeris</name>
    <dbReference type="NCBI Taxonomy" id="115553"/>
    <lineage>
        <taxon>Bacteria</taxon>
        <taxon>Pseudomonadati</taxon>
        <taxon>Pseudomonadota</taxon>
        <taxon>Gammaproteobacteria</taxon>
        <taxon>Oceanospirillales</taxon>
        <taxon>Halomonadaceae</taxon>
        <taxon>Vreelandella</taxon>
    </lineage>
</organism>
<dbReference type="EMBL" id="AP019514">
    <property type="protein sequence ID" value="BBI64726.1"/>
    <property type="molecule type" value="Genomic_DNA"/>
</dbReference>
<sequence>MIVDAIGIVLSAGIVTVIAGTQANVKLPYTAIGQIATSGKRGVEIGGLGIDIGVGEAIGVTLRSLAGLLQFGTKYQRLRKPAVIHGVVAVTL</sequence>
<protein>
    <submittedName>
        <fullName evidence="1">Uncharacterized protein</fullName>
    </submittedName>
</protein>
<evidence type="ECO:0000313" key="2">
    <source>
        <dbReference type="Proteomes" id="UP000320231"/>
    </source>
</evidence>
<name>A0A455UEK8_9GAMM</name>
<proteinExistence type="predicted"/>
<dbReference type="KEGG" id="hsr:HSBAA_60320"/>
<gene>
    <name evidence="1" type="ORF">HSBAA_60320</name>
</gene>
<accession>A0A455UEK8</accession>
<evidence type="ECO:0000313" key="1">
    <source>
        <dbReference type="EMBL" id="BBI64726.1"/>
    </source>
</evidence>
<dbReference type="AlphaFoldDB" id="A0A455UEK8"/>
<dbReference type="Proteomes" id="UP000320231">
    <property type="component" value="Chromosome"/>
</dbReference>
<reference evidence="1 2" key="1">
    <citation type="journal article" date="2019" name="Microbiol. Resour. Announc.">
        <title>Complete Genome Sequence of Halomonas sulfidaeris Strain Esulfide1 Isolated from a Metal Sulfide Rock at a Depth of 2,200 Meters, Obtained Using Nanopore Sequencing.</title>
        <authorList>
            <person name="Saito M."/>
            <person name="Nishigata A."/>
            <person name="Galipon J."/>
            <person name="Arakawa K."/>
        </authorList>
    </citation>
    <scope>NUCLEOTIDE SEQUENCE [LARGE SCALE GENOMIC DNA]</scope>
    <source>
        <strain evidence="1 2">ATCC BAA-803</strain>
    </source>
</reference>